<protein>
    <recommendedName>
        <fullName evidence="3">Rho termination factor N-terminal domain-containing protein</fullName>
    </recommendedName>
</protein>
<accession>A0A1W1IG92</accession>
<dbReference type="AlphaFoldDB" id="A0A1W1IG92"/>
<proteinExistence type="predicted"/>
<dbReference type="EMBL" id="FWEY01000003">
    <property type="protein sequence ID" value="SLM51793.1"/>
    <property type="molecule type" value="Genomic_DNA"/>
</dbReference>
<gene>
    <name evidence="1" type="ORF">TPAS_1473</name>
</gene>
<reference evidence="2" key="1">
    <citation type="submission" date="2016-04" db="EMBL/GenBank/DDBJ databases">
        <authorList>
            <person name="Strepis N."/>
        </authorList>
    </citation>
    <scope>NUCLEOTIDE SEQUENCE [LARGE SCALE GENOMIC DNA]</scope>
</reference>
<evidence type="ECO:0000313" key="2">
    <source>
        <dbReference type="Proteomes" id="UP000195985"/>
    </source>
</evidence>
<dbReference type="OrthoDB" id="2180340at2"/>
<organism evidence="1 2">
    <name type="scientific">Trichococcus pasteurii</name>
    <dbReference type="NCBI Taxonomy" id="43064"/>
    <lineage>
        <taxon>Bacteria</taxon>
        <taxon>Bacillati</taxon>
        <taxon>Bacillota</taxon>
        <taxon>Bacilli</taxon>
        <taxon>Lactobacillales</taxon>
        <taxon>Carnobacteriaceae</taxon>
        <taxon>Trichococcus</taxon>
    </lineage>
</organism>
<evidence type="ECO:0008006" key="3">
    <source>
        <dbReference type="Google" id="ProtNLM"/>
    </source>
</evidence>
<keyword evidence="2" id="KW-1185">Reference proteome</keyword>
<dbReference type="STRING" id="43064.SAMN04488086_106127"/>
<dbReference type="Proteomes" id="UP000195985">
    <property type="component" value="Unassembled WGS sequence"/>
</dbReference>
<evidence type="ECO:0000313" key="1">
    <source>
        <dbReference type="EMBL" id="SLM51793.1"/>
    </source>
</evidence>
<name>A0A1W1IG92_9LACT</name>
<sequence length="200" mass="23009">MNTTNIEKQNSHLDLQDQAVQDIFALYQDYPEVPYISKKRDKEGWLNAVRIGSEQLVPKRNMIRFEEDILPGHLILLWRIQFGTFTNDSVYPKYFEYNYGINGRQALDEVIEKGYAVELSATDSLDHLNAAGLKAILKHYEVAGYSKMKKPELMELAKQELSEAQLASQFPLRGYLITPAGEAILAKYPEVVDRHPKKKY</sequence>
<dbReference type="RefSeq" id="WP_086942604.1">
    <property type="nucleotide sequence ID" value="NZ_FONM01000006.1"/>
</dbReference>